<dbReference type="Proteomes" id="UP000234166">
    <property type="component" value="Unassembled WGS sequence"/>
</dbReference>
<dbReference type="AlphaFoldDB" id="A0AB38DV55"/>
<dbReference type="EMBL" id="OCYS01000022">
    <property type="protein sequence ID" value="SON81112.1"/>
    <property type="molecule type" value="Genomic_DNA"/>
</dbReference>
<evidence type="ECO:0000313" key="1">
    <source>
        <dbReference type="EMBL" id="SON76519.1"/>
    </source>
</evidence>
<proteinExistence type="predicted"/>
<evidence type="ECO:0000313" key="2">
    <source>
        <dbReference type="EMBL" id="SON81112.1"/>
    </source>
</evidence>
<dbReference type="EMBL" id="OCYT01000026">
    <property type="protein sequence ID" value="SON76519.1"/>
    <property type="molecule type" value="Genomic_DNA"/>
</dbReference>
<organism evidence="2 3">
    <name type="scientific">Xanthomonas campestris pv. phaseoli</name>
    <dbReference type="NCBI Taxonomy" id="317013"/>
    <lineage>
        <taxon>Bacteria</taxon>
        <taxon>Pseudomonadati</taxon>
        <taxon>Pseudomonadota</taxon>
        <taxon>Gammaproteobacteria</taxon>
        <taxon>Lysobacterales</taxon>
        <taxon>Lysobacteraceae</taxon>
        <taxon>Xanthomonas</taxon>
    </lineage>
</organism>
<reference evidence="3 4" key="1">
    <citation type="submission" date="2017-10" db="EMBL/GenBank/DDBJ databases">
        <authorList>
            <person name="Regsiter A."/>
            <person name="William W."/>
        </authorList>
    </citation>
    <scope>NUCLEOTIDE SEQUENCE [LARGE SCALE GENOMIC DNA]</scope>
    <source>
        <strain evidence="1 4">CFBP6984</strain>
        <strain evidence="2 3">CFBP7430</strain>
    </source>
</reference>
<evidence type="ECO:0000313" key="4">
    <source>
        <dbReference type="Proteomes" id="UP000234181"/>
    </source>
</evidence>
<sequence length="80" mass="8483">MRGVAMGADDLKPRRIDNVRPSPGSLLYPTAVAVMDLVIGSLGIDEPSLRLAYVSISTGPRRSAGHTFDIAESSARAMRA</sequence>
<name>A0AB38DV55_XANCH</name>
<protein>
    <submittedName>
        <fullName evidence="2">Uncharacterized protein</fullName>
    </submittedName>
</protein>
<gene>
    <name evidence="1" type="ORF">XAP6984_1210001</name>
    <name evidence="2" type="ORF">XAP7430_1180001</name>
</gene>
<evidence type="ECO:0000313" key="3">
    <source>
        <dbReference type="Proteomes" id="UP000234166"/>
    </source>
</evidence>
<dbReference type="Proteomes" id="UP000234181">
    <property type="component" value="Unassembled WGS sequence"/>
</dbReference>
<keyword evidence="4" id="KW-1185">Reference proteome</keyword>
<accession>A0AB38DV55</accession>
<comment type="caution">
    <text evidence="2">The sequence shown here is derived from an EMBL/GenBank/DDBJ whole genome shotgun (WGS) entry which is preliminary data.</text>
</comment>